<dbReference type="HAMAP" id="MF_02003">
    <property type="entry name" value="Ile_tRNA_synth_type2"/>
    <property type="match status" value="1"/>
</dbReference>
<dbReference type="EC" id="6.1.1.5" evidence="10"/>
<evidence type="ECO:0000256" key="9">
    <source>
        <dbReference type="ARBA" id="ARBA00048359"/>
    </source>
</evidence>
<dbReference type="PRINTS" id="PR00984">
    <property type="entry name" value="TRNASYNTHILE"/>
</dbReference>
<organism evidence="13 14">
    <name type="scientific">Candidatus Taylorbacteria bacterium RIFCSPLOWO2_01_FULL_45_15b</name>
    <dbReference type="NCBI Taxonomy" id="1802319"/>
    <lineage>
        <taxon>Bacteria</taxon>
        <taxon>Candidatus Tayloriibacteriota</taxon>
    </lineage>
</organism>
<dbReference type="CDD" id="cd07067">
    <property type="entry name" value="HP_PGM_like"/>
    <property type="match status" value="1"/>
</dbReference>
<dbReference type="Gene3D" id="3.40.50.1240">
    <property type="entry name" value="Phosphoglycerate mutase-like"/>
    <property type="match status" value="1"/>
</dbReference>
<evidence type="ECO:0000313" key="14">
    <source>
        <dbReference type="Proteomes" id="UP000176221"/>
    </source>
</evidence>
<comment type="cofactor">
    <cofactor evidence="10">
        <name>Zn(2+)</name>
        <dbReference type="ChEBI" id="CHEBI:29105"/>
    </cofactor>
</comment>
<keyword evidence="10" id="KW-0862">Zinc</keyword>
<comment type="domain">
    <text evidence="10">IleRS has two distinct active sites: one for aminoacylation and one for editing. The misactivated valine is translocated from the active site to the editing site, which sterically excludes the correctly activated isoleucine. The single editing site contains two valyl binding pockets, one specific for each substrate (Val-AMP or Val-tRNA(Ile)).</text>
</comment>
<dbReference type="GO" id="GO:0000049">
    <property type="term" value="F:tRNA binding"/>
    <property type="evidence" value="ECO:0007669"/>
    <property type="project" value="InterPro"/>
</dbReference>
<dbReference type="InterPro" id="IPR002300">
    <property type="entry name" value="aa-tRNA-synth_Ia"/>
</dbReference>
<dbReference type="SUPFAM" id="SSF50677">
    <property type="entry name" value="ValRS/IleRS/LeuRS editing domain"/>
    <property type="match status" value="1"/>
</dbReference>
<comment type="caution">
    <text evidence="13">The sequence shown here is derived from an EMBL/GenBank/DDBJ whole genome shotgun (WGS) entry which is preliminary data.</text>
</comment>
<dbReference type="SUPFAM" id="SSF52374">
    <property type="entry name" value="Nucleotidylyl transferase"/>
    <property type="match status" value="1"/>
</dbReference>
<comment type="catalytic activity">
    <reaction evidence="9 10">
        <text>tRNA(Ile) + L-isoleucine + ATP = L-isoleucyl-tRNA(Ile) + AMP + diphosphate</text>
        <dbReference type="Rhea" id="RHEA:11060"/>
        <dbReference type="Rhea" id="RHEA-COMP:9666"/>
        <dbReference type="Rhea" id="RHEA-COMP:9695"/>
        <dbReference type="ChEBI" id="CHEBI:30616"/>
        <dbReference type="ChEBI" id="CHEBI:33019"/>
        <dbReference type="ChEBI" id="CHEBI:58045"/>
        <dbReference type="ChEBI" id="CHEBI:78442"/>
        <dbReference type="ChEBI" id="CHEBI:78528"/>
        <dbReference type="ChEBI" id="CHEBI:456215"/>
        <dbReference type="EC" id="6.1.1.5"/>
    </reaction>
</comment>
<dbReference type="GO" id="GO:0002161">
    <property type="term" value="F:aminoacyl-tRNA deacylase activity"/>
    <property type="evidence" value="ECO:0007669"/>
    <property type="project" value="InterPro"/>
</dbReference>
<name>A0A1G2N972_9BACT</name>
<dbReference type="GO" id="GO:0006428">
    <property type="term" value="P:isoleucyl-tRNA aminoacylation"/>
    <property type="evidence" value="ECO:0007669"/>
    <property type="project" value="UniProtKB-UniRule"/>
</dbReference>
<dbReference type="InterPro" id="IPR023586">
    <property type="entry name" value="Ile-tRNA-ligase_type2"/>
</dbReference>
<dbReference type="InterPro" id="IPR009008">
    <property type="entry name" value="Val/Leu/Ile-tRNA-synth_edit"/>
</dbReference>
<keyword evidence="6 10" id="KW-0648">Protein biosynthesis</keyword>
<dbReference type="GO" id="GO:0004822">
    <property type="term" value="F:isoleucine-tRNA ligase activity"/>
    <property type="evidence" value="ECO:0007669"/>
    <property type="project" value="UniProtKB-UniRule"/>
</dbReference>
<gene>
    <name evidence="10" type="primary">ileS</name>
    <name evidence="13" type="ORF">A2928_01865</name>
</gene>
<dbReference type="PANTHER" id="PTHR42780">
    <property type="entry name" value="SOLEUCYL-TRNA SYNTHETASE"/>
    <property type="match status" value="1"/>
</dbReference>
<dbReference type="SUPFAM" id="SSF53254">
    <property type="entry name" value="Phosphoglycerate mutase-like"/>
    <property type="match status" value="1"/>
</dbReference>
<evidence type="ECO:0000256" key="6">
    <source>
        <dbReference type="ARBA" id="ARBA00022917"/>
    </source>
</evidence>
<evidence type="ECO:0000259" key="11">
    <source>
        <dbReference type="Pfam" id="PF00133"/>
    </source>
</evidence>
<feature type="short sequence motif" description="'KMSKS' region" evidence="10">
    <location>
        <begin position="820"/>
        <end position="824"/>
    </location>
</feature>
<dbReference type="Pfam" id="PF08264">
    <property type="entry name" value="Anticodon_1"/>
    <property type="match status" value="1"/>
</dbReference>
<dbReference type="SMART" id="SM00855">
    <property type="entry name" value="PGAM"/>
    <property type="match status" value="1"/>
</dbReference>
<reference evidence="13 14" key="1">
    <citation type="journal article" date="2016" name="Nat. Commun.">
        <title>Thousands of microbial genomes shed light on interconnected biogeochemical processes in an aquifer system.</title>
        <authorList>
            <person name="Anantharaman K."/>
            <person name="Brown C.T."/>
            <person name="Hug L.A."/>
            <person name="Sharon I."/>
            <person name="Castelle C.J."/>
            <person name="Probst A.J."/>
            <person name="Thomas B.C."/>
            <person name="Singh A."/>
            <person name="Wilkins M.J."/>
            <person name="Karaoz U."/>
            <person name="Brodie E.L."/>
            <person name="Williams K.H."/>
            <person name="Hubbard S.S."/>
            <person name="Banfield J.F."/>
        </authorList>
    </citation>
    <scope>NUCLEOTIDE SEQUENCE [LARGE SCALE GENOMIC DNA]</scope>
</reference>
<feature type="domain" description="Methionyl/Valyl/Leucyl/Isoleucyl-tRNA synthetase anticodon-binding" evidence="12">
    <location>
        <begin position="902"/>
        <end position="1046"/>
    </location>
</feature>
<comment type="function">
    <text evidence="8 10">Catalyzes the attachment of isoleucine to tRNA(Ile). As IleRS can inadvertently accommodate and process structurally similar amino acids such as valine, to avoid such errors it has two additional distinct tRNA(Ile)-dependent editing activities. One activity is designated as 'pretransfer' editing and involves the hydrolysis of activated Val-AMP. The other activity is designated 'posttransfer' editing and involves deacylation of mischarged Val-tRNA(Ile).</text>
</comment>
<keyword evidence="7 10" id="KW-0030">Aminoacyl-tRNA synthetase</keyword>
<evidence type="ECO:0000259" key="12">
    <source>
        <dbReference type="Pfam" id="PF08264"/>
    </source>
</evidence>
<evidence type="ECO:0000256" key="2">
    <source>
        <dbReference type="ARBA" id="ARBA00022490"/>
    </source>
</evidence>
<dbReference type="InterPro" id="IPR002301">
    <property type="entry name" value="Ile-tRNA-ligase"/>
</dbReference>
<keyword evidence="2 10" id="KW-0963">Cytoplasm</keyword>
<dbReference type="InterPro" id="IPR013155">
    <property type="entry name" value="M/V/L/I-tRNA-synth_anticd-bd"/>
</dbReference>
<evidence type="ECO:0000256" key="5">
    <source>
        <dbReference type="ARBA" id="ARBA00022840"/>
    </source>
</evidence>
<dbReference type="PANTHER" id="PTHR42780:SF1">
    <property type="entry name" value="ISOLEUCINE--TRNA LIGASE, CYTOPLASMIC"/>
    <property type="match status" value="1"/>
</dbReference>
<dbReference type="Pfam" id="PF19302">
    <property type="entry name" value="DUF5915"/>
    <property type="match status" value="1"/>
</dbReference>
<dbReference type="PROSITE" id="PS00178">
    <property type="entry name" value="AA_TRNA_LIGASE_I"/>
    <property type="match status" value="1"/>
</dbReference>
<feature type="domain" description="Aminoacyl-tRNA synthetase class Ia" evidence="11">
    <location>
        <begin position="702"/>
        <end position="859"/>
    </location>
</feature>
<dbReference type="AlphaFoldDB" id="A0A1G2N972"/>
<dbReference type="Pfam" id="PF00300">
    <property type="entry name" value="His_Phos_1"/>
    <property type="match status" value="1"/>
</dbReference>
<dbReference type="Gene3D" id="3.40.50.620">
    <property type="entry name" value="HUPs"/>
    <property type="match status" value="3"/>
</dbReference>
<evidence type="ECO:0000256" key="7">
    <source>
        <dbReference type="ARBA" id="ARBA00023146"/>
    </source>
</evidence>
<keyword evidence="3 10" id="KW-0436">Ligase</keyword>
<dbReference type="GO" id="GO:0005524">
    <property type="term" value="F:ATP binding"/>
    <property type="evidence" value="ECO:0007669"/>
    <property type="project" value="UniProtKB-UniRule"/>
</dbReference>
<dbReference type="InterPro" id="IPR014729">
    <property type="entry name" value="Rossmann-like_a/b/a_fold"/>
</dbReference>
<dbReference type="GO" id="GO:0008270">
    <property type="term" value="F:zinc ion binding"/>
    <property type="evidence" value="ECO:0007669"/>
    <property type="project" value="UniProtKB-UniRule"/>
</dbReference>
<evidence type="ECO:0000256" key="8">
    <source>
        <dbReference type="ARBA" id="ARBA00025217"/>
    </source>
</evidence>
<dbReference type="STRING" id="1802319.A2928_01865"/>
<dbReference type="Gene3D" id="3.90.740.10">
    <property type="entry name" value="Valyl/Leucyl/Isoleucyl-tRNA synthetase, editing domain"/>
    <property type="match status" value="1"/>
</dbReference>
<keyword evidence="10" id="KW-0479">Metal-binding</keyword>
<evidence type="ECO:0000256" key="10">
    <source>
        <dbReference type="HAMAP-Rule" id="MF_02003"/>
    </source>
</evidence>
<evidence type="ECO:0000313" key="13">
    <source>
        <dbReference type="EMBL" id="OHA32630.1"/>
    </source>
</evidence>
<feature type="binding site" evidence="10">
    <location>
        <position position="823"/>
    </location>
    <ligand>
        <name>ATP</name>
        <dbReference type="ChEBI" id="CHEBI:30616"/>
    </ligand>
</feature>
<dbReference type="InterPro" id="IPR001412">
    <property type="entry name" value="aa-tRNA-synth_I_CS"/>
</dbReference>
<comment type="subunit">
    <text evidence="10">Monomer.</text>
</comment>
<evidence type="ECO:0000256" key="1">
    <source>
        <dbReference type="ARBA" id="ARBA00007078"/>
    </source>
</evidence>
<feature type="domain" description="Aminoacyl-tRNA synthetase class Ia" evidence="11">
    <location>
        <begin position="27"/>
        <end position="508"/>
    </location>
</feature>
<dbReference type="GO" id="GO:0005737">
    <property type="term" value="C:cytoplasm"/>
    <property type="evidence" value="ECO:0007669"/>
    <property type="project" value="UniProtKB-SubCell"/>
</dbReference>
<dbReference type="SUPFAM" id="SSF47323">
    <property type="entry name" value="Anticodon-binding domain of a subclass of class I aminoacyl-tRNA synthetases"/>
    <property type="match status" value="1"/>
</dbReference>
<comment type="subcellular location">
    <subcellularLocation>
        <location evidence="10">Cytoplasm</location>
    </subcellularLocation>
</comment>
<proteinExistence type="inferred from homology"/>
<evidence type="ECO:0000256" key="3">
    <source>
        <dbReference type="ARBA" id="ARBA00022598"/>
    </source>
</evidence>
<dbReference type="CDD" id="cd07961">
    <property type="entry name" value="Anticodon_Ia_Ile_ABEc"/>
    <property type="match status" value="1"/>
</dbReference>
<keyword evidence="4 10" id="KW-0547">Nucleotide-binding</keyword>
<dbReference type="EMBL" id="MHRX01000039">
    <property type="protein sequence ID" value="OHA32630.1"/>
    <property type="molecule type" value="Genomic_DNA"/>
</dbReference>
<dbReference type="Gene3D" id="1.10.730.10">
    <property type="entry name" value="Isoleucyl-tRNA Synthetase, Domain 1"/>
    <property type="match status" value="1"/>
</dbReference>
<dbReference type="InterPro" id="IPR029033">
    <property type="entry name" value="His_PPase_superfam"/>
</dbReference>
<comment type="similarity">
    <text evidence="1 10">Belongs to the class-I aminoacyl-tRNA synthetase family. IleS type 2 subfamily.</text>
</comment>
<dbReference type="InterPro" id="IPR009080">
    <property type="entry name" value="tRNAsynth_Ia_anticodon-bd"/>
</dbReference>
<keyword evidence="5 10" id="KW-0067">ATP-binding</keyword>
<dbReference type="InterPro" id="IPR033709">
    <property type="entry name" value="Anticodon_Ile_ABEc"/>
</dbReference>
<protein>
    <recommendedName>
        <fullName evidence="10">Isoleucine--tRNA ligase</fullName>
        <ecNumber evidence="10">6.1.1.5</ecNumber>
    </recommendedName>
    <alternativeName>
        <fullName evidence="10">Isoleucyl-tRNA synthetase</fullName>
        <shortName evidence="10">IleRS</shortName>
    </alternativeName>
</protein>
<dbReference type="InterPro" id="IPR013078">
    <property type="entry name" value="His_Pase_superF_clade-1"/>
</dbReference>
<sequence length="1177" mass="135338">MIKLTFMDESKPKEAKKSDVALREERILEQWRERRIFEKSVENAKGKEFVFYDGPPFATGQPHYGHILPGTIKDVIPRYQTMKGRKVIRRWGWDCHGLPVENLVEKELGLSSKKEILEYGIEKFNRAARESVFRYADDWKKIIPRTGRWVDMENDYRTMSPWYTESVWWAFEELYKKGLAYEGFKSMHVCPHCETTLSNFEVGLGYADITDISAYAKFELKDEPNTFLLAWTTTPWTLPGNAALAVNPALVYVKFQRSSDPDNLYISARDRLNAIPKKEGETFTAVEEISSKSLVGKSYKPVFSYFENQPFPNKENAWKIYSADFVMAEDGTGIVHIAPGFGTDDYELSLREKIPLLQHVGMDGKFLPMAEGLAGKAVKPKGDHQSGDVEIIKLLAVKDALFAKEKFTHSYPHCWRCDTPLINYATSSWFVAVQKIKKKLVKEYGEISWIPQAIGKGRFGNWLLGAKDWAVSRSRFWGAPLPVWRCKSCRKAEVVGSIASLIRRSEARNDFYLMRHGEADNNVLRIVSSEKNNTHHLTEKGKIDVQKVAVKLRSRGIDIIISSPFARTRETADIVARAVGIPAASIIFDDRLGEVMTGSFNLKSIEEYHAFFFSYAERFVRRPKGGENQTDVRRRMLAVVRDYNRIYAGKKILVITHDTPAWLLDTGLRGFSERETMRAHDGKSFYLQNAETRQLRVVDLPLNEMNELDLHRPYIDSVRFTCSCGGSMERIESVFDTWFDSGSVPFAKSHYPFENKDEFNPRRGFFRRQRGFPADFIAEGQDQTRGWFYTMLVLNTALFGQSPYKNVIVNGLVLAEDGKKMSKRLNNYPDLTHVFDKYGADAVRYYLMASPLVRAEEMSFSEKAVDDVYKKNIVRLENVASYLTMYSTDDKSLMVDSPHVLDRWICVRLEETRSAVSEGLENYEIDKAARPIEGFIEDISTWYLRRSRDRYKNEDQDKKLAAGTLRYVLIETSRIIAPFMPFLAEKVYEEMGGALQSIHLETWTLPRQLTKEEKELLEKMKEVRRIVSLGLEARAKANIKVRQPLSRISHRNTILKAENELLRLIADEINVKEVRYDGTLKEEVLLDRDISPSLKDEGDVRELVRFIQDLRKKQNLFPSDTVNLRVSVSESGKEFIFKHKDNVCRQTNASKIVFSEDTAGEEIMIGGNALKIFVEKN</sequence>
<accession>A0A1G2N972</accession>
<dbReference type="Proteomes" id="UP000176221">
    <property type="component" value="Unassembled WGS sequence"/>
</dbReference>
<evidence type="ECO:0000256" key="4">
    <source>
        <dbReference type="ARBA" id="ARBA00022741"/>
    </source>
</evidence>
<feature type="short sequence motif" description="'HIGH' region" evidence="10">
    <location>
        <begin position="56"/>
        <end position="66"/>
    </location>
</feature>
<dbReference type="Pfam" id="PF00133">
    <property type="entry name" value="tRNA-synt_1"/>
    <property type="match status" value="2"/>
</dbReference>